<proteinExistence type="predicted"/>
<gene>
    <name evidence="1" type="ORF">SERLA73DRAFT_56203</name>
</gene>
<evidence type="ECO:0000313" key="2">
    <source>
        <dbReference type="Proteomes" id="UP000008063"/>
    </source>
</evidence>
<dbReference type="InParanoid" id="F8Q1B5"/>
<name>F8Q1B5_SERL3</name>
<sequence length="96" mass="10734">MPVHWYCLSKAECYDMLASVGDYDEAILELTGANFCFKFGSGTIAAFSGKFLNHGVLSCSGERICFTYYMREYIHIMCGVETPGWLVPSLTPSWVV</sequence>
<protein>
    <submittedName>
        <fullName evidence="1">Uncharacterized protein</fullName>
    </submittedName>
</protein>
<dbReference type="AlphaFoldDB" id="F8Q1B5"/>
<dbReference type="Gene3D" id="3.60.130.30">
    <property type="match status" value="1"/>
</dbReference>
<dbReference type="HOGENOM" id="CLU_039070_7_0_1"/>
<accession>F8Q1B5</accession>
<organism evidence="2">
    <name type="scientific">Serpula lacrymans var. lacrymans (strain S7.3)</name>
    <name type="common">Dry rot fungus</name>
    <dbReference type="NCBI Taxonomy" id="936435"/>
    <lineage>
        <taxon>Eukaryota</taxon>
        <taxon>Fungi</taxon>
        <taxon>Dikarya</taxon>
        <taxon>Basidiomycota</taxon>
        <taxon>Agaricomycotina</taxon>
        <taxon>Agaricomycetes</taxon>
        <taxon>Agaricomycetidae</taxon>
        <taxon>Boletales</taxon>
        <taxon>Coniophorineae</taxon>
        <taxon>Serpulaceae</taxon>
        <taxon>Serpula</taxon>
    </lineage>
</organism>
<evidence type="ECO:0000313" key="1">
    <source>
        <dbReference type="EMBL" id="EGN98093.1"/>
    </source>
</evidence>
<reference evidence="2" key="1">
    <citation type="journal article" date="2011" name="Science">
        <title>The plant cell wall-decomposing machinery underlies the functional diversity of forest fungi.</title>
        <authorList>
            <person name="Eastwood D.C."/>
            <person name="Floudas D."/>
            <person name="Binder M."/>
            <person name="Majcherczyk A."/>
            <person name="Schneider P."/>
            <person name="Aerts A."/>
            <person name="Asiegbu F.O."/>
            <person name="Baker S.E."/>
            <person name="Barry K."/>
            <person name="Bendiksby M."/>
            <person name="Blumentritt M."/>
            <person name="Coutinho P.M."/>
            <person name="Cullen D."/>
            <person name="de Vries R.P."/>
            <person name="Gathman A."/>
            <person name="Goodell B."/>
            <person name="Henrissat B."/>
            <person name="Ihrmark K."/>
            <person name="Kauserud H."/>
            <person name="Kohler A."/>
            <person name="LaButti K."/>
            <person name="Lapidus A."/>
            <person name="Lavin J.L."/>
            <person name="Lee Y.-H."/>
            <person name="Lindquist E."/>
            <person name="Lilly W."/>
            <person name="Lucas S."/>
            <person name="Morin E."/>
            <person name="Murat C."/>
            <person name="Oguiza J.A."/>
            <person name="Park J."/>
            <person name="Pisabarro A.G."/>
            <person name="Riley R."/>
            <person name="Rosling A."/>
            <person name="Salamov A."/>
            <person name="Schmidt O."/>
            <person name="Schmutz J."/>
            <person name="Skrede I."/>
            <person name="Stenlid J."/>
            <person name="Wiebenga A."/>
            <person name="Xie X."/>
            <person name="Kuees U."/>
            <person name="Hibbett D.S."/>
            <person name="Hoffmeister D."/>
            <person name="Hoegberg N."/>
            <person name="Martin F."/>
            <person name="Grigoriev I.V."/>
            <person name="Watkinson S.C."/>
        </authorList>
    </citation>
    <scope>NUCLEOTIDE SEQUENCE [LARGE SCALE GENOMIC DNA]</scope>
    <source>
        <strain evidence="2">strain S7.3</strain>
    </source>
</reference>
<keyword evidence="2" id="KW-1185">Reference proteome</keyword>
<dbReference type="EMBL" id="GL945481">
    <property type="protein sequence ID" value="EGN98093.1"/>
    <property type="molecule type" value="Genomic_DNA"/>
</dbReference>
<dbReference type="Proteomes" id="UP000008063">
    <property type="component" value="Unassembled WGS sequence"/>
</dbReference>